<dbReference type="Proteomes" id="UP001494902">
    <property type="component" value="Unassembled WGS sequence"/>
</dbReference>
<dbReference type="Pfam" id="PF20176">
    <property type="entry name" value="DUF6541"/>
    <property type="match status" value="1"/>
</dbReference>
<organism evidence="2 3">
    <name type="scientific">Pseudonocardia nematodicida</name>
    <dbReference type="NCBI Taxonomy" id="1206997"/>
    <lineage>
        <taxon>Bacteria</taxon>
        <taxon>Bacillati</taxon>
        <taxon>Actinomycetota</taxon>
        <taxon>Actinomycetes</taxon>
        <taxon>Pseudonocardiales</taxon>
        <taxon>Pseudonocardiaceae</taxon>
        <taxon>Pseudonocardia</taxon>
    </lineage>
</organism>
<dbReference type="RefSeq" id="WP_349298308.1">
    <property type="nucleotide sequence ID" value="NZ_JBEDNQ010000004.1"/>
</dbReference>
<keyword evidence="1" id="KW-1133">Transmembrane helix</keyword>
<gene>
    <name evidence="2" type="ORF">WIS52_12240</name>
</gene>
<feature type="transmembrane region" description="Helical" evidence="1">
    <location>
        <begin position="182"/>
        <end position="202"/>
    </location>
</feature>
<feature type="transmembrane region" description="Helical" evidence="1">
    <location>
        <begin position="481"/>
        <end position="498"/>
    </location>
</feature>
<dbReference type="InterPro" id="IPR046671">
    <property type="entry name" value="DUF6541"/>
</dbReference>
<evidence type="ECO:0000256" key="1">
    <source>
        <dbReference type="SAM" id="Phobius"/>
    </source>
</evidence>
<name>A0ABV1KCB0_9PSEU</name>
<sequence>MIALLPGAALLLALRIRSLLLIAALVPTASVAILLIVATVAAPAGVSFSPGLVVTVVVALLLVGAVRLWRSGARWRVGLRRPTAPAVVGVFGVVAGTAVATRMWLRGLGGLDRIAQEHDMITHLLLVSYIERSGNAAPWQVRPLDLLTEGPVRFYPAGAHLAPALLAGTGVDPAASLNAMTVIYLAVCWVLSVAVLTAVAALRLCAGTSTAWLTAGTAAVLAPALYRPAVQLMHDGGIYSAAVALCLAPGLIAALLLASEERAGRTAVGLGAGAAGIVAVHPSAAVTVGISVIAWLAGDLVTRQGRTRLRRSVPVLLGAGGVGALLAAPVVLQGGESTGATGSFAVAPQGYPLGDSLGSAVALIYGGYLDPPRGIGLAGLTALYLFGVLVVVRAGAGLGVVAAWAVWVLVTASSMFAPGTGPLRLVTGLFYNSVPRIWSHVSLFVPTLAALGVVLTMLGVVHALRRRVRRPLPAPVRSRPVAAVAVLTAMAALLAVPVDRAVSTNTTTVAARYATPDFVRVGPDDLAAVDFLDGRVAPGERVLNSANDGSTYLYVAAGIPVVNSTTLGTGAMPYTYELLRSFDRYPDDPDLRRILQDLDVGWVYVDAEAPPIGAAGAPDGWTGSDMFTTPSGFAELDGKDLPGLTPAFRSGTVTVYRLDLGATEPPSP</sequence>
<feature type="transmembrane region" description="Helical" evidence="1">
    <location>
        <begin position="399"/>
        <end position="417"/>
    </location>
</feature>
<dbReference type="EMBL" id="JBEDNQ010000004">
    <property type="protein sequence ID" value="MEQ3551242.1"/>
    <property type="molecule type" value="Genomic_DNA"/>
</dbReference>
<feature type="transmembrane region" description="Helical" evidence="1">
    <location>
        <begin position="437"/>
        <end position="461"/>
    </location>
</feature>
<keyword evidence="3" id="KW-1185">Reference proteome</keyword>
<proteinExistence type="predicted"/>
<evidence type="ECO:0000313" key="3">
    <source>
        <dbReference type="Proteomes" id="UP001494902"/>
    </source>
</evidence>
<feature type="transmembrane region" description="Helical" evidence="1">
    <location>
        <begin position="315"/>
        <end position="332"/>
    </location>
</feature>
<feature type="transmembrane region" description="Helical" evidence="1">
    <location>
        <begin position="238"/>
        <end position="258"/>
    </location>
</feature>
<keyword evidence="1" id="KW-0472">Membrane</keyword>
<accession>A0ABV1KCB0</accession>
<feature type="transmembrane region" description="Helical" evidence="1">
    <location>
        <begin position="374"/>
        <end position="392"/>
    </location>
</feature>
<reference evidence="2 3" key="1">
    <citation type="submission" date="2024-03" db="EMBL/GenBank/DDBJ databases">
        <title>Draft genome sequence of Pseudonocardia nematodicida JCM 31783.</title>
        <authorList>
            <person name="Butdee W."/>
            <person name="Duangmal K."/>
        </authorList>
    </citation>
    <scope>NUCLEOTIDE SEQUENCE [LARGE SCALE GENOMIC DNA]</scope>
    <source>
        <strain evidence="2 3">JCM 31783</strain>
    </source>
</reference>
<protein>
    <submittedName>
        <fullName evidence="2">DUF6541 family protein</fullName>
    </submittedName>
</protein>
<keyword evidence="1" id="KW-0812">Transmembrane</keyword>
<feature type="transmembrane region" description="Helical" evidence="1">
    <location>
        <begin position="84"/>
        <end position="105"/>
    </location>
</feature>
<feature type="transmembrane region" description="Helical" evidence="1">
    <location>
        <begin position="209"/>
        <end position="226"/>
    </location>
</feature>
<comment type="caution">
    <text evidence="2">The sequence shown here is derived from an EMBL/GenBank/DDBJ whole genome shotgun (WGS) entry which is preliminary data.</text>
</comment>
<feature type="transmembrane region" description="Helical" evidence="1">
    <location>
        <begin position="33"/>
        <end position="63"/>
    </location>
</feature>
<evidence type="ECO:0000313" key="2">
    <source>
        <dbReference type="EMBL" id="MEQ3551242.1"/>
    </source>
</evidence>